<dbReference type="EMBL" id="FNYD01000010">
    <property type="protein sequence ID" value="SEJ97660.1"/>
    <property type="molecule type" value="Genomic_DNA"/>
</dbReference>
<evidence type="ECO:0000256" key="2">
    <source>
        <dbReference type="ARBA" id="ARBA00023186"/>
    </source>
</evidence>
<keyword evidence="3" id="KW-0963">Cytoplasm</keyword>
<dbReference type="PIRSF" id="PIRSF009467">
    <property type="entry name" value="Ureas_acces_UreF"/>
    <property type="match status" value="1"/>
</dbReference>
<evidence type="ECO:0000313" key="4">
    <source>
        <dbReference type="EMBL" id="SEJ97660.1"/>
    </source>
</evidence>
<dbReference type="GO" id="GO:0016151">
    <property type="term" value="F:nickel cation binding"/>
    <property type="evidence" value="ECO:0007669"/>
    <property type="project" value="UniProtKB-UniRule"/>
</dbReference>
<sequence>MVMAAPIPTIMDTRPMPIDARLLTLTQWLAPGFPTGAFAYSHGIETAIHDGWIADADGLEAWLRDCLTDGTGRADAIWLRLAHVVDDPLEIDAKARAFTLGHERLREAERQGSAFVATVNAIWNLALPDMLLAVAVGRAARLAGLDIDATVALYLQAFVANLTSAAIRLSPVGQTAGQRVILHLQDLCLQVADQTRGADADDVFGNAFLSDIAAMRHETLEPRLFQS</sequence>
<proteinExistence type="inferred from homology"/>
<protein>
    <recommendedName>
        <fullName evidence="3">Urease accessory protein UreF</fullName>
    </recommendedName>
</protein>
<dbReference type="InterPro" id="IPR038277">
    <property type="entry name" value="UreF_sf"/>
</dbReference>
<dbReference type="PANTHER" id="PTHR33620">
    <property type="entry name" value="UREASE ACCESSORY PROTEIN F"/>
    <property type="match status" value="1"/>
</dbReference>
<evidence type="ECO:0000256" key="1">
    <source>
        <dbReference type="ARBA" id="ARBA00022988"/>
    </source>
</evidence>
<dbReference type="AlphaFoldDB" id="A0A1H7DEM1"/>
<keyword evidence="1 3" id="KW-0996">Nickel insertion</keyword>
<dbReference type="Gene3D" id="1.10.4190.10">
    <property type="entry name" value="Urease accessory protein UreF"/>
    <property type="match status" value="1"/>
</dbReference>
<dbReference type="GO" id="GO:0005737">
    <property type="term" value="C:cytoplasm"/>
    <property type="evidence" value="ECO:0007669"/>
    <property type="project" value="UniProtKB-SubCell"/>
</dbReference>
<dbReference type="STRING" id="1227549.SAMN05444007_11044"/>
<organism evidence="4 5">
    <name type="scientific">Cribrihabitans marinus</name>
    <dbReference type="NCBI Taxonomy" id="1227549"/>
    <lineage>
        <taxon>Bacteria</taxon>
        <taxon>Pseudomonadati</taxon>
        <taxon>Pseudomonadota</taxon>
        <taxon>Alphaproteobacteria</taxon>
        <taxon>Rhodobacterales</taxon>
        <taxon>Paracoccaceae</taxon>
        <taxon>Cribrihabitans</taxon>
    </lineage>
</organism>
<gene>
    <name evidence="3" type="primary">ureF</name>
    <name evidence="4" type="ORF">SAMN05444007_11044</name>
</gene>
<dbReference type="PANTHER" id="PTHR33620:SF1">
    <property type="entry name" value="UREASE ACCESSORY PROTEIN F"/>
    <property type="match status" value="1"/>
</dbReference>
<evidence type="ECO:0000313" key="5">
    <source>
        <dbReference type="Proteomes" id="UP000199379"/>
    </source>
</evidence>
<dbReference type="Proteomes" id="UP000199379">
    <property type="component" value="Unassembled WGS sequence"/>
</dbReference>
<comment type="function">
    <text evidence="3">Required for maturation of urease via the functional incorporation of the urease nickel metallocenter.</text>
</comment>
<comment type="similarity">
    <text evidence="3">Belongs to the UreF family.</text>
</comment>
<reference evidence="4 5" key="1">
    <citation type="submission" date="2016-10" db="EMBL/GenBank/DDBJ databases">
        <authorList>
            <person name="de Groot N.N."/>
        </authorList>
    </citation>
    <scope>NUCLEOTIDE SEQUENCE [LARGE SCALE GENOMIC DNA]</scope>
    <source>
        <strain evidence="4 5">DSM 29340</strain>
    </source>
</reference>
<accession>A0A1H7DEM1</accession>
<name>A0A1H7DEM1_9RHOB</name>
<comment type="subcellular location">
    <subcellularLocation>
        <location evidence="3">Cytoplasm</location>
    </subcellularLocation>
</comment>
<keyword evidence="2 3" id="KW-0143">Chaperone</keyword>
<dbReference type="InterPro" id="IPR002639">
    <property type="entry name" value="UreF"/>
</dbReference>
<dbReference type="HAMAP" id="MF_01385">
    <property type="entry name" value="UreF"/>
    <property type="match status" value="1"/>
</dbReference>
<keyword evidence="5" id="KW-1185">Reference proteome</keyword>
<evidence type="ECO:0000256" key="3">
    <source>
        <dbReference type="HAMAP-Rule" id="MF_01385"/>
    </source>
</evidence>
<dbReference type="Pfam" id="PF01730">
    <property type="entry name" value="UreF"/>
    <property type="match status" value="1"/>
</dbReference>
<comment type="subunit">
    <text evidence="3">UreD, UreF and UreG form a complex that acts as a GTP-hydrolysis-dependent molecular chaperone, activating the urease apoprotein by helping to assemble the nickel containing metallocenter of UreC. The UreE protein probably delivers the nickel.</text>
</comment>